<name>A0A3E0EDZ2_9FLAO</name>
<dbReference type="AlphaFoldDB" id="A0A3E0EDZ2"/>
<evidence type="ECO:0000313" key="9">
    <source>
        <dbReference type="Proteomes" id="UP000257136"/>
    </source>
</evidence>
<protein>
    <submittedName>
        <fullName evidence="8">Putative outer membrane starch-binding protein</fullName>
    </submittedName>
</protein>
<gene>
    <name evidence="8" type="ORF">C8P67_10996</name>
</gene>
<dbReference type="Proteomes" id="UP000257136">
    <property type="component" value="Unassembled WGS sequence"/>
</dbReference>
<dbReference type="CDD" id="cd08977">
    <property type="entry name" value="SusD"/>
    <property type="match status" value="1"/>
</dbReference>
<feature type="domain" description="RagB/SusD" evidence="6">
    <location>
        <begin position="269"/>
        <end position="520"/>
    </location>
</feature>
<keyword evidence="5" id="KW-0998">Cell outer membrane</keyword>
<evidence type="ECO:0000256" key="2">
    <source>
        <dbReference type="ARBA" id="ARBA00006275"/>
    </source>
</evidence>
<evidence type="ECO:0000256" key="5">
    <source>
        <dbReference type="ARBA" id="ARBA00023237"/>
    </source>
</evidence>
<evidence type="ECO:0000259" key="6">
    <source>
        <dbReference type="Pfam" id="PF07980"/>
    </source>
</evidence>
<dbReference type="Gene3D" id="1.25.40.390">
    <property type="match status" value="1"/>
</dbReference>
<accession>A0A3E0EDZ2</accession>
<keyword evidence="4" id="KW-0472">Membrane</keyword>
<reference evidence="8 9" key="1">
    <citation type="submission" date="2018-08" db="EMBL/GenBank/DDBJ databases">
        <title>Genomic Encyclopedia of Archaeal and Bacterial Type Strains, Phase II (KMG-II): from individual species to whole genera.</title>
        <authorList>
            <person name="Goeker M."/>
        </authorList>
    </citation>
    <scope>NUCLEOTIDE SEQUENCE [LARGE SCALE GENOMIC DNA]</scope>
    <source>
        <strain evidence="8 9">DSM 100880</strain>
    </source>
</reference>
<dbReference type="InterPro" id="IPR011990">
    <property type="entry name" value="TPR-like_helical_dom_sf"/>
</dbReference>
<keyword evidence="3" id="KW-0732">Signal</keyword>
<evidence type="ECO:0000256" key="3">
    <source>
        <dbReference type="ARBA" id="ARBA00022729"/>
    </source>
</evidence>
<dbReference type="SUPFAM" id="SSF48452">
    <property type="entry name" value="TPR-like"/>
    <property type="match status" value="1"/>
</dbReference>
<dbReference type="RefSeq" id="WP_115814049.1">
    <property type="nucleotide sequence ID" value="NZ_QUNI01000009.1"/>
</dbReference>
<dbReference type="EMBL" id="QUNI01000009">
    <property type="protein sequence ID" value="REG96451.1"/>
    <property type="molecule type" value="Genomic_DNA"/>
</dbReference>
<dbReference type="InterPro" id="IPR012944">
    <property type="entry name" value="SusD_RagB_dom"/>
</dbReference>
<evidence type="ECO:0000256" key="4">
    <source>
        <dbReference type="ARBA" id="ARBA00023136"/>
    </source>
</evidence>
<dbReference type="Pfam" id="PF07980">
    <property type="entry name" value="SusD_RagB"/>
    <property type="match status" value="1"/>
</dbReference>
<evidence type="ECO:0000259" key="7">
    <source>
        <dbReference type="Pfam" id="PF14322"/>
    </source>
</evidence>
<dbReference type="OrthoDB" id="5694214at2"/>
<comment type="subcellular location">
    <subcellularLocation>
        <location evidence="1">Cell outer membrane</location>
    </subcellularLocation>
</comment>
<sequence>MKTNKLIIIILSLNLLLISCDDELNLSNPNSQTAGNFWLNQDHAIEGTNAIYNSLLIDGYYMRMTPALSDGRGDDFTADSPWPDLGQVANFTILPTSGPVQWMWSAYYQCVFRSNQVLGNVPNIQMDQALKDRCLGQAYFLRGLSYFNLVTNFQKVPLILTVPATSKDRYPATASEEAIWNQIISDFQNAQKLLPVSYGNVTGPDKGQLGRATKGAATGFLGKTYLYNKQWELAGIEFKKIIEGAELNIYSLQSSFKNNFSPLSDNNSESLFEVQFGTPDQLGGTIKNYGGDPNSAWMQVSSVGHTYAQDGYGYSDFLPTRWIYDEFKKELTVDGKLDPRLLTTIASYEPSENSTTVYAGVPWPHSTTAIYPRKYTHDGFGLATESQGSVELSDINYRLMRYSDVLLMYAEALNEQNLTANAYNYIQQVRNRAKLPDLSTVKPNMTQEQMRDQIAHERALELSVEGIRIHDLVRWGWFYNDTKLAELKQRDADFNSWIPGKEYLPIPQSELDVNPNLERNSAN</sequence>
<comment type="similarity">
    <text evidence="2">Belongs to the SusD family.</text>
</comment>
<comment type="caution">
    <text evidence="8">The sequence shown here is derived from an EMBL/GenBank/DDBJ whole genome shotgun (WGS) entry which is preliminary data.</text>
</comment>
<feature type="domain" description="SusD-like N-terminal" evidence="7">
    <location>
        <begin position="97"/>
        <end position="226"/>
    </location>
</feature>
<dbReference type="PROSITE" id="PS51257">
    <property type="entry name" value="PROKAR_LIPOPROTEIN"/>
    <property type="match status" value="1"/>
</dbReference>
<proteinExistence type="inferred from homology"/>
<organism evidence="8 9">
    <name type="scientific">Flavobacterium aquicola</name>
    <dbReference type="NCBI Taxonomy" id="1682742"/>
    <lineage>
        <taxon>Bacteria</taxon>
        <taxon>Pseudomonadati</taxon>
        <taxon>Bacteroidota</taxon>
        <taxon>Flavobacteriia</taxon>
        <taxon>Flavobacteriales</taxon>
        <taxon>Flavobacteriaceae</taxon>
        <taxon>Flavobacterium</taxon>
    </lineage>
</organism>
<evidence type="ECO:0000256" key="1">
    <source>
        <dbReference type="ARBA" id="ARBA00004442"/>
    </source>
</evidence>
<dbReference type="InterPro" id="IPR033985">
    <property type="entry name" value="SusD-like_N"/>
</dbReference>
<evidence type="ECO:0000313" key="8">
    <source>
        <dbReference type="EMBL" id="REG96451.1"/>
    </source>
</evidence>
<dbReference type="GO" id="GO:0009279">
    <property type="term" value="C:cell outer membrane"/>
    <property type="evidence" value="ECO:0007669"/>
    <property type="project" value="UniProtKB-SubCell"/>
</dbReference>
<keyword evidence="9" id="KW-1185">Reference proteome</keyword>
<dbReference type="Pfam" id="PF14322">
    <property type="entry name" value="SusD-like_3"/>
    <property type="match status" value="1"/>
</dbReference>